<feature type="transmembrane region" description="Helical" evidence="6">
    <location>
        <begin position="206"/>
        <end position="227"/>
    </location>
</feature>
<feature type="transmembrane region" description="Helical" evidence="6">
    <location>
        <begin position="60"/>
        <end position="85"/>
    </location>
</feature>
<feature type="transmembrane region" description="Helical" evidence="6">
    <location>
        <begin position="316"/>
        <end position="338"/>
    </location>
</feature>
<feature type="transmembrane region" description="Helical" evidence="6">
    <location>
        <begin position="248"/>
        <end position="271"/>
    </location>
</feature>
<dbReference type="Proteomes" id="UP001335729">
    <property type="component" value="Unassembled WGS sequence"/>
</dbReference>
<dbReference type="Pfam" id="PF09678">
    <property type="entry name" value="Caa3_CtaG"/>
    <property type="match status" value="1"/>
</dbReference>
<keyword evidence="4 6" id="KW-1133">Transmembrane helix</keyword>
<evidence type="ECO:0000313" key="7">
    <source>
        <dbReference type="EMBL" id="MEE4021485.1"/>
    </source>
</evidence>
<feature type="transmembrane region" description="Helical" evidence="6">
    <location>
        <begin position="489"/>
        <end position="511"/>
    </location>
</feature>
<evidence type="ECO:0000256" key="2">
    <source>
        <dbReference type="ARBA" id="ARBA00022475"/>
    </source>
</evidence>
<evidence type="ECO:0000256" key="1">
    <source>
        <dbReference type="ARBA" id="ARBA00004651"/>
    </source>
</evidence>
<comment type="caution">
    <text evidence="7">The sequence shown here is derived from an EMBL/GenBank/DDBJ whole genome shotgun (WGS) entry which is preliminary data.</text>
</comment>
<evidence type="ECO:0000256" key="4">
    <source>
        <dbReference type="ARBA" id="ARBA00022989"/>
    </source>
</evidence>
<feature type="transmembrane region" description="Helical" evidence="6">
    <location>
        <begin position="105"/>
        <end position="126"/>
    </location>
</feature>
<feature type="transmembrane region" description="Helical" evidence="6">
    <location>
        <begin position="283"/>
        <end position="304"/>
    </location>
</feature>
<feature type="transmembrane region" description="Helical" evidence="6">
    <location>
        <begin position="372"/>
        <end position="395"/>
    </location>
</feature>
<feature type="transmembrane region" description="Helical" evidence="6">
    <location>
        <begin position="560"/>
        <end position="589"/>
    </location>
</feature>
<comment type="subcellular location">
    <subcellularLocation>
        <location evidence="1">Cell membrane</location>
        <topology evidence="1">Multi-pass membrane protein</topology>
    </subcellularLocation>
</comment>
<reference evidence="7 8" key="1">
    <citation type="submission" date="2024-01" db="EMBL/GenBank/DDBJ databases">
        <title>Draft genome sequence of Gordonia sp. PKS22-38.</title>
        <authorList>
            <person name="Suphannarot A."/>
            <person name="Mingma R."/>
        </authorList>
    </citation>
    <scope>NUCLEOTIDE SEQUENCE [LARGE SCALE GENOMIC DNA]</scope>
    <source>
        <strain evidence="7 8">PKS22-38</strain>
    </source>
</reference>
<keyword evidence="5 6" id="KW-0472">Membrane</keyword>
<feature type="transmembrane region" description="Helical" evidence="6">
    <location>
        <begin position="448"/>
        <end position="468"/>
    </location>
</feature>
<feature type="transmembrane region" description="Helical" evidence="6">
    <location>
        <begin position="609"/>
        <end position="631"/>
    </location>
</feature>
<gene>
    <name evidence="7" type="ORF">V1Y59_00235</name>
</gene>
<keyword evidence="8" id="KW-1185">Reference proteome</keyword>
<accession>A0ABU7MMD9</accession>
<dbReference type="InterPro" id="IPR019108">
    <property type="entry name" value="Caa3_assmbl_CtaG-rel"/>
</dbReference>
<feature type="transmembrane region" description="Helical" evidence="6">
    <location>
        <begin position="20"/>
        <end position="40"/>
    </location>
</feature>
<feature type="transmembrane region" description="Helical" evidence="6">
    <location>
        <begin position="180"/>
        <end position="200"/>
    </location>
</feature>
<keyword evidence="2" id="KW-1003">Cell membrane</keyword>
<keyword evidence="3 6" id="KW-0812">Transmembrane</keyword>
<feature type="transmembrane region" description="Helical" evidence="6">
    <location>
        <begin position="407"/>
        <end position="428"/>
    </location>
</feature>
<protein>
    <submittedName>
        <fullName evidence="7">Cytochrome c oxidase assembly protein</fullName>
    </submittedName>
</protein>
<dbReference type="EMBL" id="JAZDUE010000001">
    <property type="protein sequence ID" value="MEE4021485.1"/>
    <property type="molecule type" value="Genomic_DNA"/>
</dbReference>
<dbReference type="RefSeq" id="WP_330502851.1">
    <property type="nucleotide sequence ID" value="NZ_JAZDUE010000001.1"/>
</dbReference>
<feature type="transmembrane region" description="Helical" evidence="6">
    <location>
        <begin position="531"/>
        <end position="548"/>
    </location>
</feature>
<evidence type="ECO:0000256" key="3">
    <source>
        <dbReference type="ARBA" id="ARBA00022692"/>
    </source>
</evidence>
<name>A0ABU7MMD9_9ACTN</name>
<proteinExistence type="predicted"/>
<evidence type="ECO:0000313" key="8">
    <source>
        <dbReference type="Proteomes" id="UP001335729"/>
    </source>
</evidence>
<feature type="transmembrane region" description="Helical" evidence="6">
    <location>
        <begin position="152"/>
        <end position="173"/>
    </location>
</feature>
<evidence type="ECO:0000256" key="6">
    <source>
        <dbReference type="SAM" id="Phobius"/>
    </source>
</evidence>
<sequence length="668" mass="71497">MTRTAPHRPRTVTTTTAAPAMVVSAAIALGVLALVGYAIVSGTSRFRETGDSFPGWFTAVATPAGFFGVSTLAAITVGSLVYVTICSRPDADGMIGIETFRAHRLIATVAPAWMVGALVMVVITAADQSGVSTGTLISTSGALSLIETSEQAVAWLVSACCALLIAVVARISLSWTAHTLLLVPGLIAAVALPVAGNAGQGPDHDFTTTAVIVFGAAVAVLTGLRVATALTLHRDTPLVDRVQAGRRVAWTLVVLDLVVVVYGAILLAFLLPMNDVVSTAYGRWALIAAMAVGVGVAADVRLLIDMRRATQLPTTATALLQVGVVAAVTLQTALAGMATRTAPAFLAHEFTAWDVFLGYELPDPPSIARLAFLWRFDLFLGVGAIALAVVYLVGVRRLRRRGIEWQWARTLSWVLGCVSLLVATSSGVRTYGSAMFSVHMAEHMALNMFIPVLLVLGAPVTLALRALPTAGGGLPGPREWIVRLVHSEFTRVLTNPVAALLIFVLSLYGVYFTSVFDTLAYYHWGHDLMSVHFLITGYLFYWIIIGIDPGPKRLPFLGRLGLLFAIMPFHAFFGIATMTMDSVIGGTFYTSLGVPWIPDLLDDQFLGGAIAWGSSEVPALLVVIALVHQWATQDRRTARRKDRHADTYDDDELTAYNRMLTELSRDRG</sequence>
<organism evidence="7 8">
    <name type="scientific">Gordonia prachuapensis</name>
    <dbReference type="NCBI Taxonomy" id="3115651"/>
    <lineage>
        <taxon>Bacteria</taxon>
        <taxon>Bacillati</taxon>
        <taxon>Actinomycetota</taxon>
        <taxon>Actinomycetes</taxon>
        <taxon>Mycobacteriales</taxon>
        <taxon>Gordoniaceae</taxon>
        <taxon>Gordonia</taxon>
    </lineage>
</organism>
<evidence type="ECO:0000256" key="5">
    <source>
        <dbReference type="ARBA" id="ARBA00023136"/>
    </source>
</evidence>